<evidence type="ECO:0000256" key="2">
    <source>
        <dbReference type="SAM" id="MobiDB-lite"/>
    </source>
</evidence>
<keyword evidence="1" id="KW-0175">Coiled coil</keyword>
<reference evidence="4 5" key="1">
    <citation type="journal article" date="2018" name="Mol. Biol. Evol.">
        <title>Broad Genomic Sampling Reveals a Smut Pathogenic Ancestry of the Fungal Clade Ustilaginomycotina.</title>
        <authorList>
            <person name="Kijpornyongpan T."/>
            <person name="Mondo S.J."/>
            <person name="Barry K."/>
            <person name="Sandor L."/>
            <person name="Lee J."/>
            <person name="Lipzen A."/>
            <person name="Pangilinan J."/>
            <person name="LaButti K."/>
            <person name="Hainaut M."/>
            <person name="Henrissat B."/>
            <person name="Grigoriev I.V."/>
            <person name="Spatafora J.W."/>
            <person name="Aime M.C."/>
        </authorList>
    </citation>
    <scope>NUCLEOTIDE SEQUENCE [LARGE SCALE GENOMIC DNA]</scope>
    <source>
        <strain evidence="4 5">MCA 5214</strain>
    </source>
</reference>
<feature type="region of interest" description="Disordered" evidence="2">
    <location>
        <begin position="476"/>
        <end position="575"/>
    </location>
</feature>
<evidence type="ECO:0000259" key="3">
    <source>
        <dbReference type="PROSITE" id="PS50181"/>
    </source>
</evidence>
<dbReference type="RefSeq" id="XP_025359597.1">
    <property type="nucleotide sequence ID" value="XM_025507073.1"/>
</dbReference>
<dbReference type="SUPFAM" id="SSF81383">
    <property type="entry name" value="F-box domain"/>
    <property type="match status" value="1"/>
</dbReference>
<feature type="region of interest" description="Disordered" evidence="2">
    <location>
        <begin position="788"/>
        <end position="830"/>
    </location>
</feature>
<feature type="region of interest" description="Disordered" evidence="2">
    <location>
        <begin position="620"/>
        <end position="761"/>
    </location>
</feature>
<dbReference type="Proteomes" id="UP000245884">
    <property type="component" value="Unassembled WGS sequence"/>
</dbReference>
<evidence type="ECO:0000313" key="5">
    <source>
        <dbReference type="Proteomes" id="UP000245884"/>
    </source>
</evidence>
<gene>
    <name evidence="4" type="ORF">BDZ90DRAFT_234592</name>
</gene>
<dbReference type="OrthoDB" id="3363523at2759"/>
<dbReference type="AlphaFoldDB" id="A0A316UPC2"/>
<dbReference type="PROSITE" id="PS50181">
    <property type="entry name" value="FBOX"/>
    <property type="match status" value="1"/>
</dbReference>
<feature type="compositionally biased region" description="Low complexity" evidence="2">
    <location>
        <begin position="423"/>
        <end position="451"/>
    </location>
</feature>
<organism evidence="4 5">
    <name type="scientific">Jaminaea rosea</name>
    <dbReference type="NCBI Taxonomy" id="1569628"/>
    <lineage>
        <taxon>Eukaryota</taxon>
        <taxon>Fungi</taxon>
        <taxon>Dikarya</taxon>
        <taxon>Basidiomycota</taxon>
        <taxon>Ustilaginomycotina</taxon>
        <taxon>Exobasidiomycetes</taxon>
        <taxon>Microstromatales</taxon>
        <taxon>Microstromatales incertae sedis</taxon>
        <taxon>Jaminaea</taxon>
    </lineage>
</organism>
<evidence type="ECO:0000313" key="4">
    <source>
        <dbReference type="EMBL" id="PWN24985.1"/>
    </source>
</evidence>
<feature type="region of interest" description="Disordered" evidence="2">
    <location>
        <begin position="274"/>
        <end position="293"/>
    </location>
</feature>
<evidence type="ECO:0000256" key="1">
    <source>
        <dbReference type="SAM" id="Coils"/>
    </source>
</evidence>
<accession>A0A316UPC2</accession>
<dbReference type="GeneID" id="37028896"/>
<proteinExistence type="predicted"/>
<feature type="compositionally biased region" description="Polar residues" evidence="2">
    <location>
        <begin position="631"/>
        <end position="640"/>
    </location>
</feature>
<feature type="compositionally biased region" description="Acidic residues" evidence="2">
    <location>
        <begin position="729"/>
        <end position="741"/>
    </location>
</feature>
<feature type="compositionally biased region" description="Low complexity" evidence="2">
    <location>
        <begin position="499"/>
        <end position="553"/>
    </location>
</feature>
<protein>
    <recommendedName>
        <fullName evidence="3">F-box domain-containing protein</fullName>
    </recommendedName>
</protein>
<feature type="region of interest" description="Disordered" evidence="2">
    <location>
        <begin position="81"/>
        <end position="108"/>
    </location>
</feature>
<sequence>MSPNIVPNVIRPTSPSGACPFALLPHELMAQVFLHLDPHTLYTAVRQLNHQWKITVEEHVIPTLFRTRQWRVALRIHKRPRRVHPNSVQGAQAAAIAQQASRDGGESDKARVQRVLNTEGAWEDELAPPIPSEEGNNITAETITEYLPLTLTSLSPSTNTFHFTTSPNWYALYELGVEPPGIDPNSTAGDVSFRLDLNFGLAWRFEGDGKEEHPQRPGGWTSLDKENRWLSEFWCSTYDLTPLPLRRRSHEGGEGETVRLNATKLARRKRVPVEVPAKKGEKSKTNGSSNKFTSTELAWDDSHIEYLHLDIALGTEFFVRRSARANLLMRALEAEAARREEEDEQQAEREREAANGLMAARGAGKVSASPQPPTGPTGAWGKPLLQKPKATRAGGALSPTPARATGTGTPPRPKSSASSHGKANSPPSALSASNTSGTTSPTPSKSHPDLALLSNSAASSYLSGLSPAEQLQLMAKNKAAAKVAGRRAASGSSTGGSRAGSRAPSRAGSRAASAAPSRAGSRPPSRPGTPSGSAPALSLSSSGAASPSLVPGGTSAHASGHSTPRDRDLPFARALALSQSTASPYTARALSGYATPNPAAASALNPSSALHPAQLTARLGGSGYARGVSSERGSGASTPTKGEGNSFALRGGGGAQPGGTPFAQFKGRLRLGGNGFERLGAELTRKRTSKKESDGTGRRRRERSETMTAERWNASAAGDGVAALSLGSESEDAASSSDEEVPAANGHPPEEKGLDGIAASGELGWTRAPVPYEGEGMMRTWREAKLLGAANANGPKRRSSLRAGAEEQESSDDDEGEVKGAVETQWIWSR</sequence>
<dbReference type="InterPro" id="IPR001810">
    <property type="entry name" value="F-box_dom"/>
</dbReference>
<feature type="coiled-coil region" evidence="1">
    <location>
        <begin position="322"/>
        <end position="357"/>
    </location>
</feature>
<feature type="compositionally biased region" description="Low complexity" evidence="2">
    <location>
        <begin position="89"/>
        <end position="100"/>
    </location>
</feature>
<dbReference type="EMBL" id="KZ819678">
    <property type="protein sequence ID" value="PWN24985.1"/>
    <property type="molecule type" value="Genomic_DNA"/>
</dbReference>
<feature type="domain" description="F-box" evidence="3">
    <location>
        <begin position="18"/>
        <end position="68"/>
    </location>
</feature>
<keyword evidence="5" id="KW-1185">Reference proteome</keyword>
<feature type="compositionally biased region" description="Low complexity" evidence="2">
    <location>
        <begin position="399"/>
        <end position="409"/>
    </location>
</feature>
<dbReference type="InterPro" id="IPR036047">
    <property type="entry name" value="F-box-like_dom_sf"/>
</dbReference>
<feature type="compositionally biased region" description="Basic and acidic residues" evidence="2">
    <location>
        <begin position="679"/>
        <end position="705"/>
    </location>
</feature>
<feature type="compositionally biased region" description="Acidic residues" evidence="2">
    <location>
        <begin position="806"/>
        <end position="816"/>
    </location>
</feature>
<name>A0A316UPC2_9BASI</name>
<feature type="region of interest" description="Disordered" evidence="2">
    <location>
        <begin position="361"/>
        <end position="451"/>
    </location>
</feature>